<dbReference type="GeneTree" id="ENSGT01150000287003"/>
<name>A0A2R9ANI8_PANPA</name>
<proteinExistence type="predicted"/>
<dbReference type="STRING" id="9597.ENSPPAP00000018916"/>
<evidence type="ECO:0000313" key="2">
    <source>
        <dbReference type="Proteomes" id="UP000240080"/>
    </source>
</evidence>
<dbReference type="Proteomes" id="UP000240080">
    <property type="component" value="Chromosome 1"/>
</dbReference>
<dbReference type="OMA" id="YMAIVIK"/>
<keyword evidence="2" id="KW-1185">Reference proteome</keyword>
<dbReference type="AlphaFoldDB" id="A0A2R9ANI8"/>
<organism evidence="1 2">
    <name type="scientific">Pan paniscus</name>
    <name type="common">Pygmy chimpanzee</name>
    <name type="synonym">Bonobo</name>
    <dbReference type="NCBI Taxonomy" id="9597"/>
    <lineage>
        <taxon>Eukaryota</taxon>
        <taxon>Metazoa</taxon>
        <taxon>Chordata</taxon>
        <taxon>Craniata</taxon>
        <taxon>Vertebrata</taxon>
        <taxon>Euteleostomi</taxon>
        <taxon>Mammalia</taxon>
        <taxon>Eutheria</taxon>
        <taxon>Euarchontoglires</taxon>
        <taxon>Primates</taxon>
        <taxon>Haplorrhini</taxon>
        <taxon>Catarrhini</taxon>
        <taxon>Hominidae</taxon>
        <taxon>Pan</taxon>
    </lineage>
</organism>
<accession>A0A2R9ANI8</accession>
<protein>
    <submittedName>
        <fullName evidence="1">Uncharacterized protein</fullName>
    </submittedName>
</protein>
<sequence length="305" mass="36143">MAILPKVIYRFSAIPMKLPMTFFTELEKTTLKFIWNQKRARIAKTILSQKNKVGGVMLPDFKLYYKATVTKTAWYWYQNRDIDQWNRTGKDSLFNKWCWENWLAICRKLKLDPFLTPYTKINSRWIKDLNVKPKTIKTLEENLGNIIQDIGMGKDFMNKTPKAMSTKAKIDKWDLIKLKSFCTAKETTIRVNRQPTEWEKIFTIYPSDKGLVSRIYKERKEIYKKESNNPIKKWAKDMNRHFSKEDIYAANRHMKKCSSSLAIREMQIKTTIRYHLTPVRMAIIKKSGNNRCWRGCGETGTLLHC</sequence>
<reference evidence="1" key="3">
    <citation type="submission" date="2025-09" db="UniProtKB">
        <authorList>
            <consortium name="Ensembl"/>
        </authorList>
    </citation>
    <scope>IDENTIFICATION</scope>
</reference>
<reference evidence="1" key="2">
    <citation type="submission" date="2025-08" db="UniProtKB">
        <authorList>
            <consortium name="Ensembl"/>
        </authorList>
    </citation>
    <scope>IDENTIFICATION</scope>
</reference>
<dbReference type="Bgee" id="ENSPPAG00000032621">
    <property type="expression patterns" value="Expressed in cerebellum and 3 other cell types or tissues"/>
</dbReference>
<evidence type="ECO:0000313" key="1">
    <source>
        <dbReference type="Ensembl" id="ENSPPAP00000018916.1"/>
    </source>
</evidence>
<dbReference type="Ensembl" id="ENSPPAT00000041662.1">
    <property type="protein sequence ID" value="ENSPPAP00000018916.1"/>
    <property type="gene ID" value="ENSPPAG00000032621.1"/>
</dbReference>
<dbReference type="EMBL" id="AJFE02086997">
    <property type="status" value="NOT_ANNOTATED_CDS"/>
    <property type="molecule type" value="Genomic_DNA"/>
</dbReference>
<reference evidence="1 2" key="1">
    <citation type="journal article" date="2012" name="Nature">
        <title>The bonobo genome compared with the chimpanzee and human genomes.</title>
        <authorList>
            <person name="Prufer K."/>
            <person name="Munch K."/>
            <person name="Hellmann I."/>
            <person name="Akagi K."/>
            <person name="Miller J.R."/>
            <person name="Walenz B."/>
            <person name="Koren S."/>
            <person name="Sutton G."/>
            <person name="Kodira C."/>
            <person name="Winer R."/>
            <person name="Knight J.R."/>
            <person name="Mullikin J.C."/>
            <person name="Meader S.J."/>
            <person name="Ponting C.P."/>
            <person name="Lunter G."/>
            <person name="Higashino S."/>
            <person name="Hobolth A."/>
            <person name="Dutheil J."/>
            <person name="Karakoc E."/>
            <person name="Alkan C."/>
            <person name="Sajjadian S."/>
            <person name="Catacchio C.R."/>
            <person name="Ventura M."/>
            <person name="Marques-Bonet T."/>
            <person name="Eichler E.E."/>
            <person name="Andre C."/>
            <person name="Atencia R."/>
            <person name="Mugisha L."/>
            <person name="Junhold J."/>
            <person name="Patterson N."/>
            <person name="Siebauer M."/>
            <person name="Good J.M."/>
            <person name="Fischer A."/>
            <person name="Ptak S.E."/>
            <person name="Lachmann M."/>
            <person name="Symer D.E."/>
            <person name="Mailund T."/>
            <person name="Schierup M.H."/>
            <person name="Andres A.M."/>
            <person name="Kelso J."/>
            <person name="Paabo S."/>
        </authorList>
    </citation>
    <scope>NUCLEOTIDE SEQUENCE [LARGE SCALE GENOMIC DNA]</scope>
</reference>
<dbReference type="PANTHER" id="PTHR19446">
    <property type="entry name" value="REVERSE TRANSCRIPTASES"/>
    <property type="match status" value="1"/>
</dbReference>